<keyword evidence="2" id="KW-0812">Transmembrane</keyword>
<organism evidence="4 5">
    <name type="scientific">Helobdella robusta</name>
    <name type="common">Californian leech</name>
    <dbReference type="NCBI Taxonomy" id="6412"/>
    <lineage>
        <taxon>Eukaryota</taxon>
        <taxon>Metazoa</taxon>
        <taxon>Spiralia</taxon>
        <taxon>Lophotrochozoa</taxon>
        <taxon>Annelida</taxon>
        <taxon>Clitellata</taxon>
        <taxon>Hirudinea</taxon>
        <taxon>Rhynchobdellida</taxon>
        <taxon>Glossiphoniidae</taxon>
        <taxon>Helobdella</taxon>
    </lineage>
</organism>
<dbReference type="AlphaFoldDB" id="T1EQ19"/>
<dbReference type="EMBL" id="KB096324">
    <property type="protein sequence ID" value="ESO06138.1"/>
    <property type="molecule type" value="Genomic_DNA"/>
</dbReference>
<feature type="compositionally biased region" description="Low complexity" evidence="1">
    <location>
        <begin position="361"/>
        <end position="372"/>
    </location>
</feature>
<proteinExistence type="predicted"/>
<dbReference type="InParanoid" id="T1EQ19"/>
<reference evidence="5" key="1">
    <citation type="submission" date="2012-12" db="EMBL/GenBank/DDBJ databases">
        <authorList>
            <person name="Hellsten U."/>
            <person name="Grimwood J."/>
            <person name="Chapman J.A."/>
            <person name="Shapiro H."/>
            <person name="Aerts A."/>
            <person name="Otillar R.P."/>
            <person name="Terry A.Y."/>
            <person name="Boore J.L."/>
            <person name="Simakov O."/>
            <person name="Marletaz F."/>
            <person name="Cho S.-J."/>
            <person name="Edsinger-Gonzales E."/>
            <person name="Havlak P."/>
            <person name="Kuo D.-H."/>
            <person name="Larsson T."/>
            <person name="Lv J."/>
            <person name="Arendt D."/>
            <person name="Savage R."/>
            <person name="Osoegawa K."/>
            <person name="de Jong P."/>
            <person name="Lindberg D.R."/>
            <person name="Seaver E.C."/>
            <person name="Weisblat D.A."/>
            <person name="Putnam N.H."/>
            <person name="Grigoriev I.V."/>
            <person name="Rokhsar D.S."/>
        </authorList>
    </citation>
    <scope>NUCLEOTIDE SEQUENCE</scope>
</reference>
<feature type="region of interest" description="Disordered" evidence="1">
    <location>
        <begin position="302"/>
        <end position="330"/>
    </location>
</feature>
<feature type="region of interest" description="Disordered" evidence="1">
    <location>
        <begin position="345"/>
        <end position="372"/>
    </location>
</feature>
<dbReference type="EMBL" id="AMQM01000561">
    <property type="status" value="NOT_ANNOTATED_CDS"/>
    <property type="molecule type" value="Genomic_DNA"/>
</dbReference>
<evidence type="ECO:0000256" key="1">
    <source>
        <dbReference type="SAM" id="MobiDB-lite"/>
    </source>
</evidence>
<name>T1EQ19_HELRO</name>
<keyword evidence="5" id="KW-1185">Reference proteome</keyword>
<evidence type="ECO:0000256" key="2">
    <source>
        <dbReference type="SAM" id="Phobius"/>
    </source>
</evidence>
<evidence type="ECO:0000313" key="4">
    <source>
        <dbReference type="EnsemblMetazoa" id="HelroP160284"/>
    </source>
</evidence>
<dbReference type="OrthoDB" id="6326001at2759"/>
<keyword evidence="2" id="KW-0472">Membrane</keyword>
<protein>
    <submittedName>
        <fullName evidence="3 4">Uncharacterized protein</fullName>
    </submittedName>
</protein>
<accession>T1EQ19</accession>
<dbReference type="KEGG" id="hro:HELRODRAFT_160284"/>
<dbReference type="CTD" id="20198669"/>
<feature type="transmembrane region" description="Helical" evidence="2">
    <location>
        <begin position="74"/>
        <end position="98"/>
    </location>
</feature>
<reference evidence="3 5" key="2">
    <citation type="journal article" date="2013" name="Nature">
        <title>Insights into bilaterian evolution from three spiralian genomes.</title>
        <authorList>
            <person name="Simakov O."/>
            <person name="Marletaz F."/>
            <person name="Cho S.J."/>
            <person name="Edsinger-Gonzales E."/>
            <person name="Havlak P."/>
            <person name="Hellsten U."/>
            <person name="Kuo D.H."/>
            <person name="Larsson T."/>
            <person name="Lv J."/>
            <person name="Arendt D."/>
            <person name="Savage R."/>
            <person name="Osoegawa K."/>
            <person name="de Jong P."/>
            <person name="Grimwood J."/>
            <person name="Chapman J.A."/>
            <person name="Shapiro H."/>
            <person name="Aerts A."/>
            <person name="Otillar R.P."/>
            <person name="Terry A.Y."/>
            <person name="Boore J.L."/>
            <person name="Grigoriev I.V."/>
            <person name="Lindberg D.R."/>
            <person name="Seaver E.C."/>
            <person name="Weisblat D.A."/>
            <person name="Putnam N.H."/>
            <person name="Rokhsar D.S."/>
        </authorList>
    </citation>
    <scope>NUCLEOTIDE SEQUENCE</scope>
</reference>
<keyword evidence="2" id="KW-1133">Transmembrane helix</keyword>
<evidence type="ECO:0000313" key="3">
    <source>
        <dbReference type="EMBL" id="ESO06138.1"/>
    </source>
</evidence>
<reference evidence="4" key="3">
    <citation type="submission" date="2015-06" db="UniProtKB">
        <authorList>
            <consortium name="EnsemblMetazoa"/>
        </authorList>
    </citation>
    <scope>IDENTIFICATION</scope>
</reference>
<sequence>MQTVVGCPEIQTPPNMWLEWEQGKVAAKCNSTSETWYMTCVDGRWFGYVGNCTAAPVVLKEELSKEEPYSTQGIVLAIVIGIILGIVTGMMLLFAVLCSRQRRKPMRKKRSNDSNKTTFLLKEQHSRGSNNTPINRYSICNHIIPCRSSSNVDSKNSTPGNNNCTADGYKKDLKKKKTLKTILLRSSSFKRVSSLFLQDVTSQEGLPVLYQDDGSCSNMYEMQPMKALSASQTSTPKMAVNLASNTTVCNVQEADLICKHLNYAQCQFCSEFCCSILADDNECCELELLLNEQQYQQQLPHCNQHQQHLNRTRPHKAKENESDMKQSNASQDVNTFLVITNSDASHGSAECHNKSFRQHHQQQQQQQPQQPQQLIHLQNFSSLHACTDLDMQQLHSEQHGKVKLTGSLSKKMSTIIANTNCPFQCHLEPAEACQCKNDCADNCLLCHDVNNRKIIDS</sequence>
<dbReference type="RefSeq" id="XP_009015506.1">
    <property type="nucleotide sequence ID" value="XM_009017258.1"/>
</dbReference>
<gene>
    <name evidence="4" type="primary">20198669</name>
    <name evidence="3" type="ORF">HELRODRAFT_160284</name>
</gene>
<dbReference type="Proteomes" id="UP000015101">
    <property type="component" value="Unassembled WGS sequence"/>
</dbReference>
<dbReference type="GeneID" id="20198669"/>
<feature type="region of interest" description="Disordered" evidence="1">
    <location>
        <begin position="105"/>
        <end position="129"/>
    </location>
</feature>
<evidence type="ECO:0000313" key="5">
    <source>
        <dbReference type="Proteomes" id="UP000015101"/>
    </source>
</evidence>
<dbReference type="HOGENOM" id="CLU_598897_0_0_1"/>
<dbReference type="EnsemblMetazoa" id="HelroT160284">
    <property type="protein sequence ID" value="HelroP160284"/>
    <property type="gene ID" value="HelroG160284"/>
</dbReference>